<keyword evidence="2" id="KW-1185">Reference proteome</keyword>
<sequence>DTFSLGVCNGCQLMALLGWVGPGDVPAGPAGAVALERNLSGRFESRFVTVRVEPGPALMLRGMEGARLGVWVAHGEG</sequence>
<dbReference type="SUPFAM" id="SSF52317">
    <property type="entry name" value="Class I glutamine amidotransferase-like"/>
    <property type="match status" value="1"/>
</dbReference>
<comment type="caution">
    <text evidence="1">The sequence shown here is derived from an EMBL/GenBank/DDBJ whole genome shotgun (WGS) entry which is preliminary data.</text>
</comment>
<evidence type="ECO:0000313" key="1">
    <source>
        <dbReference type="EMBL" id="NXB53028.1"/>
    </source>
</evidence>
<dbReference type="PANTHER" id="PTHR10099:SF1">
    <property type="entry name" value="PHOSPHORIBOSYLFORMYLGLYCINAMIDINE SYNTHASE"/>
    <property type="match status" value="1"/>
</dbReference>
<evidence type="ECO:0000313" key="2">
    <source>
        <dbReference type="Proteomes" id="UP000522331"/>
    </source>
</evidence>
<dbReference type="EMBL" id="VZTC01008763">
    <property type="protein sequence ID" value="NXB53028.1"/>
    <property type="molecule type" value="Genomic_DNA"/>
</dbReference>
<dbReference type="AlphaFoldDB" id="A0A7K8EP17"/>
<dbReference type="PROSITE" id="PS51273">
    <property type="entry name" value="GATASE_TYPE_1"/>
    <property type="match status" value="1"/>
</dbReference>
<dbReference type="GO" id="GO:0004642">
    <property type="term" value="F:phosphoribosylformylglycinamidine synthase activity"/>
    <property type="evidence" value="ECO:0007669"/>
    <property type="project" value="TreeGrafter"/>
</dbReference>
<dbReference type="InterPro" id="IPR029062">
    <property type="entry name" value="Class_I_gatase-like"/>
</dbReference>
<dbReference type="Proteomes" id="UP000522331">
    <property type="component" value="Unassembled WGS sequence"/>
</dbReference>
<dbReference type="Pfam" id="PF13507">
    <property type="entry name" value="GATase_5"/>
    <property type="match status" value="1"/>
</dbReference>
<feature type="non-terminal residue" evidence="1">
    <location>
        <position position="1"/>
    </location>
</feature>
<protein>
    <submittedName>
        <fullName evidence="1">PUR4 synthase</fullName>
    </submittedName>
</protein>
<dbReference type="GO" id="GO:0005737">
    <property type="term" value="C:cytoplasm"/>
    <property type="evidence" value="ECO:0007669"/>
    <property type="project" value="TreeGrafter"/>
</dbReference>
<proteinExistence type="predicted"/>
<feature type="non-terminal residue" evidence="1">
    <location>
        <position position="77"/>
    </location>
</feature>
<name>A0A7K8EP17_LEURO</name>
<dbReference type="PANTHER" id="PTHR10099">
    <property type="entry name" value="PHOSPHORIBOSYLFORMYLGLYCINAMIDINE SYNTHASE"/>
    <property type="match status" value="1"/>
</dbReference>
<dbReference type="GO" id="GO:0006164">
    <property type="term" value="P:purine nucleotide biosynthetic process"/>
    <property type="evidence" value="ECO:0007669"/>
    <property type="project" value="TreeGrafter"/>
</dbReference>
<organism evidence="1 2">
    <name type="scientific">Leucopsar rothschildi</name>
    <name type="common">Bali myna</name>
    <name type="synonym">Rothschild's mynah</name>
    <dbReference type="NCBI Taxonomy" id="127929"/>
    <lineage>
        <taxon>Eukaryota</taxon>
        <taxon>Metazoa</taxon>
        <taxon>Chordata</taxon>
        <taxon>Craniata</taxon>
        <taxon>Vertebrata</taxon>
        <taxon>Euteleostomi</taxon>
        <taxon>Archelosauria</taxon>
        <taxon>Archosauria</taxon>
        <taxon>Dinosauria</taxon>
        <taxon>Saurischia</taxon>
        <taxon>Theropoda</taxon>
        <taxon>Coelurosauria</taxon>
        <taxon>Aves</taxon>
        <taxon>Neognathae</taxon>
        <taxon>Neoaves</taxon>
        <taxon>Telluraves</taxon>
        <taxon>Australaves</taxon>
        <taxon>Passeriformes</taxon>
        <taxon>Sturnidae</taxon>
        <taxon>Leucopsar</taxon>
    </lineage>
</organism>
<accession>A0A7K8EP17</accession>
<reference evidence="1 2" key="1">
    <citation type="submission" date="2019-09" db="EMBL/GenBank/DDBJ databases">
        <title>Bird 10,000 Genomes (B10K) Project - Family phase.</title>
        <authorList>
            <person name="Zhang G."/>
        </authorList>
    </citation>
    <scope>NUCLEOTIDE SEQUENCE [LARGE SCALE GENOMIC DNA]</scope>
    <source>
        <strain evidence="1">B10K-DU-002-02</strain>
        <tissue evidence="1">Muscle</tissue>
    </source>
</reference>
<gene>
    <name evidence="1" type="primary">Pfas</name>
    <name evidence="1" type="ORF">LEUROT_R14278</name>
</gene>
<dbReference type="SMART" id="SM01211">
    <property type="entry name" value="GATase_5"/>
    <property type="match status" value="1"/>
</dbReference>
<dbReference type="Gene3D" id="3.40.50.880">
    <property type="match status" value="1"/>
</dbReference>